<evidence type="ECO:0000313" key="7">
    <source>
        <dbReference type="EMBL" id="QER85525.1"/>
    </source>
</evidence>
<feature type="domain" description="Maltokinase N-terminal cap" evidence="6">
    <location>
        <begin position="20"/>
        <end position="107"/>
    </location>
</feature>
<protein>
    <submittedName>
        <fullName evidence="7">1,4-alpha-glucan branching protein</fullName>
    </submittedName>
</protein>
<accession>A0ABX5ZMP9</accession>
<evidence type="ECO:0000313" key="8">
    <source>
        <dbReference type="Proteomes" id="UP000324308"/>
    </source>
</evidence>
<evidence type="ECO:0000256" key="4">
    <source>
        <dbReference type="ARBA" id="ARBA00022840"/>
    </source>
</evidence>
<evidence type="ECO:0000256" key="5">
    <source>
        <dbReference type="SAM" id="MobiDB-lite"/>
    </source>
</evidence>
<evidence type="ECO:0000256" key="2">
    <source>
        <dbReference type="ARBA" id="ARBA00022741"/>
    </source>
</evidence>
<organism evidence="7 8">
    <name type="scientific">Streptomyces tendae</name>
    <dbReference type="NCBI Taxonomy" id="1932"/>
    <lineage>
        <taxon>Bacteria</taxon>
        <taxon>Bacillati</taxon>
        <taxon>Actinomycetota</taxon>
        <taxon>Actinomycetes</taxon>
        <taxon>Kitasatosporales</taxon>
        <taxon>Streptomycetaceae</taxon>
        <taxon>Streptomyces</taxon>
    </lineage>
</organism>
<proteinExistence type="predicted"/>
<dbReference type="EMBL" id="CP043959">
    <property type="protein sequence ID" value="QER85525.1"/>
    <property type="molecule type" value="Genomic_DNA"/>
</dbReference>
<keyword evidence="2" id="KW-0547">Nucleotide-binding</keyword>
<keyword evidence="4" id="KW-0067">ATP-binding</keyword>
<dbReference type="Proteomes" id="UP000324308">
    <property type="component" value="Chromosome"/>
</dbReference>
<keyword evidence="3" id="KW-0418">Kinase</keyword>
<sequence>MAVIHRTTLEPTKLELLAAWLPSRPWYHGAPEGPRLARAGGFRLDDPRGEVGIEFLVATDASGSAPAAYLVPLTYRGAPLDGAEAALVGTTEHGVLGRRWVYDACHDPVAVAELAALVEGRAEPQAQSASDTPDREVTRALAGEGPVPAEFPAVTDTGEHTELTAPDGTVLRVLRTLRPAPDGTPQADPGAAGHVAGAWDAEDGTRVQGLMVLLLTPPPAP</sequence>
<evidence type="ECO:0000259" key="6">
    <source>
        <dbReference type="Pfam" id="PF18085"/>
    </source>
</evidence>
<dbReference type="Pfam" id="PF18085">
    <property type="entry name" value="Mak_N_cap"/>
    <property type="match status" value="1"/>
</dbReference>
<evidence type="ECO:0000256" key="1">
    <source>
        <dbReference type="ARBA" id="ARBA00022679"/>
    </source>
</evidence>
<name>A0ABX5ZMP9_STRTE</name>
<keyword evidence="8" id="KW-1185">Reference proteome</keyword>
<evidence type="ECO:0000256" key="3">
    <source>
        <dbReference type="ARBA" id="ARBA00022777"/>
    </source>
</evidence>
<reference evidence="7 8" key="1">
    <citation type="submission" date="2019-09" db="EMBL/GenBank/DDBJ databases">
        <title>Draft genome sequence of the Ebosin-producing strain Streptomyces sp. 139.</title>
        <authorList>
            <person name="Ai L."/>
            <person name="Geng M."/>
            <person name="Ma M."/>
            <person name="Bai L."/>
        </authorList>
    </citation>
    <scope>NUCLEOTIDE SEQUENCE [LARGE SCALE GENOMIC DNA]</scope>
    <source>
        <strain evidence="7 8">139</strain>
    </source>
</reference>
<feature type="region of interest" description="Disordered" evidence="5">
    <location>
        <begin position="143"/>
        <end position="164"/>
    </location>
</feature>
<keyword evidence="1" id="KW-0808">Transferase</keyword>
<gene>
    <name evidence="7" type="ORF">F3L20_06215</name>
</gene>
<dbReference type="InterPro" id="IPR040999">
    <property type="entry name" value="Mak_N_cap"/>
</dbReference>
<dbReference type="RefSeq" id="WP_150152889.1">
    <property type="nucleotide sequence ID" value="NZ_CP043959.1"/>
</dbReference>